<name>A0A7V3RHB6_UNCW3</name>
<proteinExistence type="predicted"/>
<accession>A0A7V3RHB6</accession>
<organism evidence="1">
    <name type="scientific">candidate division WOR-3 bacterium</name>
    <dbReference type="NCBI Taxonomy" id="2052148"/>
    <lineage>
        <taxon>Bacteria</taxon>
        <taxon>Bacteria division WOR-3</taxon>
    </lineage>
</organism>
<dbReference type="EMBL" id="DTOZ01000107">
    <property type="protein sequence ID" value="HGE78164.1"/>
    <property type="molecule type" value="Genomic_DNA"/>
</dbReference>
<reference evidence="1" key="1">
    <citation type="journal article" date="2020" name="mSystems">
        <title>Genome- and Community-Level Interaction Insights into Carbon Utilization and Element Cycling Functions of Hydrothermarchaeota in Hydrothermal Sediment.</title>
        <authorList>
            <person name="Zhou Z."/>
            <person name="Liu Y."/>
            <person name="Xu W."/>
            <person name="Pan J."/>
            <person name="Luo Z.H."/>
            <person name="Li M."/>
        </authorList>
    </citation>
    <scope>NUCLEOTIDE SEQUENCE [LARGE SCALE GENOMIC DNA]</scope>
    <source>
        <strain evidence="1">SpSt-961</strain>
    </source>
</reference>
<dbReference type="AlphaFoldDB" id="A0A7V3RHB6"/>
<gene>
    <name evidence="1" type="ORF">ENX68_04095</name>
</gene>
<evidence type="ECO:0000313" key="1">
    <source>
        <dbReference type="EMBL" id="HGE78164.1"/>
    </source>
</evidence>
<protein>
    <submittedName>
        <fullName evidence="1">Uncharacterized protein</fullName>
    </submittedName>
</protein>
<sequence length="125" mass="14365">MNGTYTTHQVLILCDQDFAKIRTKIKFLGIFSRDEEFYIPYGLEVKDTGSLFLMAYSWIGYYNTRRAHTGESLDGKTPIGYAKEVMPELKRDIALFPPVILDNLTTSSYWKSVNKVPTHYMNNPG</sequence>
<comment type="caution">
    <text evidence="1">The sequence shown here is derived from an EMBL/GenBank/DDBJ whole genome shotgun (WGS) entry which is preliminary data.</text>
</comment>